<organism evidence="1 2">
    <name type="scientific">Bacillus manliponensis</name>
    <dbReference type="NCBI Taxonomy" id="574376"/>
    <lineage>
        <taxon>Bacteria</taxon>
        <taxon>Bacillati</taxon>
        <taxon>Bacillota</taxon>
        <taxon>Bacilli</taxon>
        <taxon>Bacillales</taxon>
        <taxon>Bacillaceae</taxon>
        <taxon>Bacillus</taxon>
        <taxon>Bacillus cereus group</taxon>
    </lineage>
</organism>
<dbReference type="SUPFAM" id="SSF140415">
    <property type="entry name" value="YppE-like"/>
    <property type="match status" value="1"/>
</dbReference>
<reference evidence="1 2" key="1">
    <citation type="submission" date="2014-06" db="EMBL/GenBank/DDBJ databases">
        <title>Draft genome sequence of Bacillus manliponensis JCM 15802 (MCCC 1A00708).</title>
        <authorList>
            <person name="Lai Q."/>
            <person name="Liu Y."/>
            <person name="Shao Z."/>
        </authorList>
    </citation>
    <scope>NUCLEOTIDE SEQUENCE [LARGE SCALE GENOMIC DNA]</scope>
    <source>
        <strain evidence="1 2">JCM 15802</strain>
    </source>
</reference>
<dbReference type="Gene3D" id="1.20.120.440">
    <property type="entry name" value="YppE-like"/>
    <property type="match status" value="1"/>
</dbReference>
<dbReference type="Proteomes" id="UP000027822">
    <property type="component" value="Unassembled WGS sequence"/>
</dbReference>
<dbReference type="InterPro" id="IPR014913">
    <property type="entry name" value="YppE-like"/>
</dbReference>
<keyword evidence="2" id="KW-1185">Reference proteome</keyword>
<comment type="caution">
    <text evidence="1">The sequence shown here is derived from an EMBL/GenBank/DDBJ whole genome shotgun (WGS) entry which is preliminary data.</text>
</comment>
<evidence type="ECO:0000313" key="1">
    <source>
        <dbReference type="EMBL" id="KEK20571.1"/>
    </source>
</evidence>
<dbReference type="EMBL" id="JOTN01000003">
    <property type="protein sequence ID" value="KEK20571.1"/>
    <property type="molecule type" value="Genomic_DNA"/>
</dbReference>
<dbReference type="OrthoDB" id="2361079at2"/>
<dbReference type="RefSeq" id="WP_034636760.1">
    <property type="nucleotide sequence ID" value="NZ_CBCSJC010000004.1"/>
</dbReference>
<dbReference type="InterPro" id="IPR023351">
    <property type="entry name" value="YppE-like_sf"/>
</dbReference>
<accession>A0A073K1Y7</accession>
<sequence>MTYVKLVQITEQLIKYNDETIEMRQERQMDIDREVDFYKEIKPFVNKVDAALEEWKGLALDWIRSEKPKYIHPAQVEQVHENLQNNALQCFAKRTNEKRFHETHQAILYTLQSVVNQCI</sequence>
<dbReference type="STRING" id="574376.BAMA_14245"/>
<evidence type="ECO:0008006" key="3">
    <source>
        <dbReference type="Google" id="ProtNLM"/>
    </source>
</evidence>
<dbReference type="eggNOG" id="ENOG5032RKZ">
    <property type="taxonomic scope" value="Bacteria"/>
</dbReference>
<dbReference type="Pfam" id="PF08807">
    <property type="entry name" value="DUF1798"/>
    <property type="match status" value="1"/>
</dbReference>
<gene>
    <name evidence="1" type="ORF">BAMA_14245</name>
</gene>
<name>A0A073K1Y7_9BACI</name>
<dbReference type="AlphaFoldDB" id="A0A073K1Y7"/>
<evidence type="ECO:0000313" key="2">
    <source>
        <dbReference type="Proteomes" id="UP000027822"/>
    </source>
</evidence>
<proteinExistence type="predicted"/>
<protein>
    <recommendedName>
        <fullName evidence="3">DUF1798 family protein</fullName>
    </recommendedName>
</protein>